<dbReference type="Gene3D" id="3.40.50.2300">
    <property type="match status" value="2"/>
</dbReference>
<dbReference type="Gene3D" id="1.10.287.130">
    <property type="match status" value="1"/>
</dbReference>
<dbReference type="InterPro" id="IPR001789">
    <property type="entry name" value="Sig_transdc_resp-reg_receiver"/>
</dbReference>
<dbReference type="SMART" id="SM00448">
    <property type="entry name" value="REC"/>
    <property type="match status" value="2"/>
</dbReference>
<dbReference type="NCBIfam" id="TIGR00229">
    <property type="entry name" value="sensory_box"/>
    <property type="match status" value="1"/>
</dbReference>
<feature type="modified residue" description="4-aspartylphosphate" evidence="6">
    <location>
        <position position="674"/>
    </location>
</feature>
<comment type="catalytic activity">
    <reaction evidence="1">
        <text>ATP + protein L-histidine = ADP + protein N-phospho-L-histidine.</text>
        <dbReference type="EC" id="2.7.13.3"/>
    </reaction>
</comment>
<dbReference type="InterPro" id="IPR036890">
    <property type="entry name" value="HATPase_C_sf"/>
</dbReference>
<comment type="caution">
    <text evidence="13">The sequence shown here is derived from an EMBL/GenBank/DDBJ whole genome shotgun (WGS) entry which is preliminary data.</text>
</comment>
<evidence type="ECO:0000256" key="3">
    <source>
        <dbReference type="ARBA" id="ARBA00022553"/>
    </source>
</evidence>
<dbReference type="PROSITE" id="PS50112">
    <property type="entry name" value="PAS"/>
    <property type="match status" value="1"/>
</dbReference>
<feature type="modified residue" description="4-aspartylphosphate" evidence="6">
    <location>
        <position position="62"/>
    </location>
</feature>
<protein>
    <recommendedName>
        <fullName evidence="2">histidine kinase</fullName>
        <ecNumber evidence="2">2.7.13.3</ecNumber>
    </recommendedName>
</protein>
<dbReference type="InterPro" id="IPR036097">
    <property type="entry name" value="HisK_dim/P_sf"/>
</dbReference>
<dbReference type="InterPro" id="IPR000700">
    <property type="entry name" value="PAS-assoc_C"/>
</dbReference>
<keyword evidence="4" id="KW-0808">Transferase</keyword>
<dbReference type="Pfam" id="PF00989">
    <property type="entry name" value="PAS"/>
    <property type="match status" value="1"/>
</dbReference>
<dbReference type="SUPFAM" id="SSF55785">
    <property type="entry name" value="PYP-like sensor domain (PAS domain)"/>
    <property type="match status" value="1"/>
</dbReference>
<dbReference type="InterPro" id="IPR001610">
    <property type="entry name" value="PAC"/>
</dbReference>
<evidence type="ECO:0000259" key="12">
    <source>
        <dbReference type="PROSITE" id="PS50113"/>
    </source>
</evidence>
<dbReference type="Gene3D" id="3.30.450.20">
    <property type="entry name" value="PAS domain"/>
    <property type="match status" value="1"/>
</dbReference>
<name>A0ABU8YH67_9CYAN</name>
<gene>
    <name evidence="13" type="ORF">WMG39_02315</name>
</gene>
<organism evidence="13 14">
    <name type="scientific">Microcoleus anatoxicus PTRS2</name>
    <dbReference type="NCBI Taxonomy" id="2705321"/>
    <lineage>
        <taxon>Bacteria</taxon>
        <taxon>Bacillati</taxon>
        <taxon>Cyanobacteriota</taxon>
        <taxon>Cyanophyceae</taxon>
        <taxon>Oscillatoriophycideae</taxon>
        <taxon>Oscillatoriales</taxon>
        <taxon>Microcoleaceae</taxon>
        <taxon>Microcoleus</taxon>
        <taxon>Microcoleus anatoxicus</taxon>
    </lineage>
</organism>
<dbReference type="PROSITE" id="PS50109">
    <property type="entry name" value="HIS_KIN"/>
    <property type="match status" value="1"/>
</dbReference>
<dbReference type="EMBL" id="JBBLXS010000016">
    <property type="protein sequence ID" value="MEK0183677.1"/>
    <property type="molecule type" value="Genomic_DNA"/>
</dbReference>
<dbReference type="CDD" id="cd00082">
    <property type="entry name" value="HisKA"/>
    <property type="match status" value="1"/>
</dbReference>
<dbReference type="InterPro" id="IPR035965">
    <property type="entry name" value="PAS-like_dom_sf"/>
</dbReference>
<accession>A0ABU8YH67</accession>
<keyword evidence="3 6" id="KW-0597">Phosphoprotein</keyword>
<feature type="region of interest" description="Disordered" evidence="8">
    <location>
        <begin position="472"/>
        <end position="508"/>
    </location>
</feature>
<keyword evidence="4" id="KW-0418">Kinase</keyword>
<feature type="domain" description="PAC" evidence="12">
    <location>
        <begin position="240"/>
        <end position="292"/>
    </location>
</feature>
<dbReference type="InterPro" id="IPR004358">
    <property type="entry name" value="Sig_transdc_His_kin-like_C"/>
</dbReference>
<dbReference type="SUPFAM" id="SSF52172">
    <property type="entry name" value="CheY-like"/>
    <property type="match status" value="2"/>
</dbReference>
<evidence type="ECO:0000256" key="4">
    <source>
        <dbReference type="ARBA" id="ARBA00022777"/>
    </source>
</evidence>
<feature type="domain" description="Response regulatory" evidence="10">
    <location>
        <begin position="625"/>
        <end position="763"/>
    </location>
</feature>
<evidence type="ECO:0000256" key="5">
    <source>
        <dbReference type="ARBA" id="ARBA00023012"/>
    </source>
</evidence>
<evidence type="ECO:0000259" key="11">
    <source>
        <dbReference type="PROSITE" id="PS50112"/>
    </source>
</evidence>
<sequence>MKKPVIVCIDDEPDVLNSLKIELRKAIGDRCIIETAEGGEDALELLADLQADEYEIALVLSDYIMPDIKGDELLKRIHERSPDTLTIMLTGQADLEALSNAIKYAKLYRYIPKPWLNEDLKLTVVEAVHSYLQDQKLTDEIIKRQEANIELKRVNEALSASESQLNQFLEALPVGVSVYNSDGSSAYFNRTARELLGAEAIPESRAEQLAATYQLYVANTDELYPPDNLPILRALGGEFVRVDDVELRQNGKSVALEISTTPIFDINGNVSYAIATFQDISDRKQAEKVVVDYQRTLESQIQERTEELQQAKEAAEAANRAKSTFLANMSHELRTPLNAILGFAQIMEPSPNLTRENRDNLRIIHRSGEHLLTLINQALDLSKIEAGRMSLEATSFDIYRLLEELEDMFQLRAENQEVNLIFERSSPVPQYIQTDQIKLRQVLINLLSNAIKFTQVGRVVVRVKRREEGQLSQKEYESERLGKNQNSPEVTSINTGSILTQNIPDENPKQTVAASEIKDDSMCFLLFEVEDTGVGISPEDLGSVFTAFVQTASGQKTQKGTGLGLTISRQFVRLMGGDITVESELERGSLFKFEIPVHQVEASAMPAAKINYEIIGLQPNQPQYRILIVDDGEDNRQLLIKMLSPLGFALQEASHGMEALEIWETWQPHLIFIDLRMPVMDGYEATREIRSRIQQRTEGLPGAVEINLESNILTPELPIPKIIALTASTIEERRSFALLVGCDDFINKPFRKVDILDSLNQHLGIEYIYRSTGSSVSGNDEIGEGNILSDSAGRFAPASAPKLPAEWIDNMKQVIRSADFDLIATTIEEIRITRPEFADLLQHHLDNFDYQKIFNLITEVEES</sequence>
<evidence type="ECO:0000313" key="13">
    <source>
        <dbReference type="EMBL" id="MEK0183677.1"/>
    </source>
</evidence>
<dbReference type="SMART" id="SM00086">
    <property type="entry name" value="PAC"/>
    <property type="match status" value="1"/>
</dbReference>
<feature type="compositionally biased region" description="Polar residues" evidence="8">
    <location>
        <begin position="483"/>
        <end position="508"/>
    </location>
</feature>
<dbReference type="CDD" id="cd17546">
    <property type="entry name" value="REC_hyHK_CKI1_RcsC-like"/>
    <property type="match status" value="1"/>
</dbReference>
<evidence type="ECO:0000259" key="9">
    <source>
        <dbReference type="PROSITE" id="PS50109"/>
    </source>
</evidence>
<feature type="coiled-coil region" evidence="7">
    <location>
        <begin position="283"/>
        <end position="328"/>
    </location>
</feature>
<evidence type="ECO:0000256" key="2">
    <source>
        <dbReference type="ARBA" id="ARBA00012438"/>
    </source>
</evidence>
<dbReference type="InterPro" id="IPR005467">
    <property type="entry name" value="His_kinase_dom"/>
</dbReference>
<dbReference type="CDD" id="cd16922">
    <property type="entry name" value="HATPase_EvgS-ArcB-TorS-like"/>
    <property type="match status" value="1"/>
</dbReference>
<feature type="domain" description="PAS" evidence="11">
    <location>
        <begin position="161"/>
        <end position="197"/>
    </location>
</feature>
<feature type="domain" description="Response regulatory" evidence="10">
    <location>
        <begin position="5"/>
        <end position="128"/>
    </location>
</feature>
<dbReference type="InterPro" id="IPR000014">
    <property type="entry name" value="PAS"/>
</dbReference>
<dbReference type="Pfam" id="PF02518">
    <property type="entry name" value="HATPase_c"/>
    <property type="match status" value="1"/>
</dbReference>
<dbReference type="EC" id="2.7.13.3" evidence="2"/>
<evidence type="ECO:0000256" key="1">
    <source>
        <dbReference type="ARBA" id="ARBA00000085"/>
    </source>
</evidence>
<feature type="domain" description="Histidine kinase" evidence="9">
    <location>
        <begin position="328"/>
        <end position="599"/>
    </location>
</feature>
<dbReference type="SUPFAM" id="SSF47384">
    <property type="entry name" value="Homodimeric domain of signal transducing histidine kinase"/>
    <property type="match status" value="1"/>
</dbReference>
<keyword evidence="14" id="KW-1185">Reference proteome</keyword>
<dbReference type="PRINTS" id="PR00344">
    <property type="entry name" value="BCTRLSENSOR"/>
</dbReference>
<evidence type="ECO:0000313" key="14">
    <source>
        <dbReference type="Proteomes" id="UP001384579"/>
    </source>
</evidence>
<evidence type="ECO:0000256" key="6">
    <source>
        <dbReference type="PROSITE-ProRule" id="PRU00169"/>
    </source>
</evidence>
<evidence type="ECO:0000259" key="10">
    <source>
        <dbReference type="PROSITE" id="PS50110"/>
    </source>
</evidence>
<evidence type="ECO:0000256" key="7">
    <source>
        <dbReference type="SAM" id="Coils"/>
    </source>
</evidence>
<dbReference type="PANTHER" id="PTHR45339:SF1">
    <property type="entry name" value="HYBRID SIGNAL TRANSDUCTION HISTIDINE KINASE J"/>
    <property type="match status" value="1"/>
</dbReference>
<dbReference type="SMART" id="SM00387">
    <property type="entry name" value="HATPase_c"/>
    <property type="match status" value="1"/>
</dbReference>
<keyword evidence="7" id="KW-0175">Coiled coil</keyword>
<feature type="compositionally biased region" description="Basic and acidic residues" evidence="8">
    <location>
        <begin position="472"/>
        <end position="482"/>
    </location>
</feature>
<dbReference type="SUPFAM" id="SSF55874">
    <property type="entry name" value="ATPase domain of HSP90 chaperone/DNA topoisomerase II/histidine kinase"/>
    <property type="match status" value="1"/>
</dbReference>
<dbReference type="InterPro" id="IPR003661">
    <property type="entry name" value="HisK_dim/P_dom"/>
</dbReference>
<dbReference type="InterPro" id="IPR003594">
    <property type="entry name" value="HATPase_dom"/>
</dbReference>
<dbReference type="PANTHER" id="PTHR45339">
    <property type="entry name" value="HYBRID SIGNAL TRANSDUCTION HISTIDINE KINASE J"/>
    <property type="match status" value="1"/>
</dbReference>
<evidence type="ECO:0000256" key="8">
    <source>
        <dbReference type="SAM" id="MobiDB-lite"/>
    </source>
</evidence>
<dbReference type="Gene3D" id="3.30.565.10">
    <property type="entry name" value="Histidine kinase-like ATPase, C-terminal domain"/>
    <property type="match status" value="1"/>
</dbReference>
<dbReference type="PROSITE" id="PS50110">
    <property type="entry name" value="RESPONSE_REGULATORY"/>
    <property type="match status" value="2"/>
</dbReference>
<dbReference type="InterPro" id="IPR011006">
    <property type="entry name" value="CheY-like_superfamily"/>
</dbReference>
<dbReference type="Pfam" id="PF00072">
    <property type="entry name" value="Response_reg"/>
    <property type="match status" value="2"/>
</dbReference>
<reference evidence="13 14" key="1">
    <citation type="journal article" date="2020" name="Harmful Algae">
        <title>Molecular and morphological characterization of a novel dihydroanatoxin-a producing Microcoleus species (cyanobacteria) from the Russian River, California, USA.</title>
        <authorList>
            <person name="Conklin K.Y."/>
            <person name="Stancheva R."/>
            <person name="Otten T.G."/>
            <person name="Fadness R."/>
            <person name="Boyer G.L."/>
            <person name="Read B."/>
            <person name="Zhang X."/>
            <person name="Sheath R.G."/>
        </authorList>
    </citation>
    <scope>NUCLEOTIDE SEQUENCE [LARGE SCALE GENOMIC DNA]</scope>
    <source>
        <strain evidence="13 14">PTRS2</strain>
    </source>
</reference>
<keyword evidence="5" id="KW-0902">Two-component regulatory system</keyword>
<dbReference type="Proteomes" id="UP001384579">
    <property type="component" value="Unassembled WGS sequence"/>
</dbReference>
<dbReference type="InterPro" id="IPR013767">
    <property type="entry name" value="PAS_fold"/>
</dbReference>
<feature type="coiled-coil region" evidence="7">
    <location>
        <begin position="144"/>
        <end position="171"/>
    </location>
</feature>
<dbReference type="SMART" id="SM00388">
    <property type="entry name" value="HisKA"/>
    <property type="match status" value="1"/>
</dbReference>
<dbReference type="PROSITE" id="PS50113">
    <property type="entry name" value="PAC"/>
    <property type="match status" value="1"/>
</dbReference>
<dbReference type="Pfam" id="PF00512">
    <property type="entry name" value="HisKA"/>
    <property type="match status" value="1"/>
</dbReference>
<dbReference type="RefSeq" id="WP_340521763.1">
    <property type="nucleotide sequence ID" value="NZ_JBBLXS010000016.1"/>
</dbReference>
<proteinExistence type="predicted"/>